<evidence type="ECO:0000256" key="1">
    <source>
        <dbReference type="SAM" id="MobiDB-lite"/>
    </source>
</evidence>
<dbReference type="EMBL" id="JAHDVG010000479">
    <property type="protein sequence ID" value="KAH1174922.1"/>
    <property type="molecule type" value="Genomic_DNA"/>
</dbReference>
<protein>
    <submittedName>
        <fullName evidence="2">Uncharacterized protein</fullName>
    </submittedName>
</protein>
<reference evidence="2" key="1">
    <citation type="submission" date="2021-09" db="EMBL/GenBank/DDBJ databases">
        <title>The genome of Mauremys mutica provides insights into the evolution of semi-aquatic lifestyle.</title>
        <authorList>
            <person name="Gong S."/>
            <person name="Gao Y."/>
        </authorList>
    </citation>
    <scope>NUCLEOTIDE SEQUENCE</scope>
    <source>
        <strain evidence="2">MM-2020</strain>
        <tissue evidence="2">Muscle</tissue>
    </source>
</reference>
<feature type="compositionally biased region" description="Basic and acidic residues" evidence="1">
    <location>
        <begin position="71"/>
        <end position="85"/>
    </location>
</feature>
<gene>
    <name evidence="2" type="ORF">KIL84_008913</name>
</gene>
<proteinExistence type="predicted"/>
<evidence type="ECO:0000313" key="3">
    <source>
        <dbReference type="Proteomes" id="UP000827986"/>
    </source>
</evidence>
<feature type="region of interest" description="Disordered" evidence="1">
    <location>
        <begin position="60"/>
        <end position="85"/>
    </location>
</feature>
<name>A0A9D3X7H3_9SAUR</name>
<keyword evidence="3" id="KW-1185">Reference proteome</keyword>
<dbReference type="Proteomes" id="UP000827986">
    <property type="component" value="Unassembled WGS sequence"/>
</dbReference>
<dbReference type="AlphaFoldDB" id="A0A9D3X7H3"/>
<organism evidence="2 3">
    <name type="scientific">Mauremys mutica</name>
    <name type="common">yellowpond turtle</name>
    <dbReference type="NCBI Taxonomy" id="74926"/>
    <lineage>
        <taxon>Eukaryota</taxon>
        <taxon>Metazoa</taxon>
        <taxon>Chordata</taxon>
        <taxon>Craniata</taxon>
        <taxon>Vertebrata</taxon>
        <taxon>Euteleostomi</taxon>
        <taxon>Archelosauria</taxon>
        <taxon>Testudinata</taxon>
        <taxon>Testudines</taxon>
        <taxon>Cryptodira</taxon>
        <taxon>Durocryptodira</taxon>
        <taxon>Testudinoidea</taxon>
        <taxon>Geoemydidae</taxon>
        <taxon>Geoemydinae</taxon>
        <taxon>Mauremys</taxon>
    </lineage>
</organism>
<accession>A0A9D3X7H3</accession>
<sequence>MIKRGPFCKIQIPIQAWISTPPVLTSRGQSASSVLAQTHLQIKPHFLISAPSPLLQPPLEDFGDKRKLHSREKELRKRDKQRDMAKVVVGKRMADSSLHIPVPIREESSKVLAEC</sequence>
<evidence type="ECO:0000313" key="2">
    <source>
        <dbReference type="EMBL" id="KAH1174922.1"/>
    </source>
</evidence>
<comment type="caution">
    <text evidence="2">The sequence shown here is derived from an EMBL/GenBank/DDBJ whole genome shotgun (WGS) entry which is preliminary data.</text>
</comment>